<dbReference type="RefSeq" id="XP_027580325.2">
    <property type="nucleotide sequence ID" value="XM_027724524.2"/>
</dbReference>
<keyword evidence="7" id="KW-1015">Disulfide bond</keyword>
<evidence type="ECO:0000256" key="1">
    <source>
        <dbReference type="ARBA" id="ARBA00008455"/>
    </source>
</evidence>
<keyword evidence="5" id="KW-0788">Thiol protease</keyword>
<dbReference type="PRINTS" id="PR00705">
    <property type="entry name" value="PAPAIN"/>
</dbReference>
<evidence type="ECO:0000259" key="10">
    <source>
        <dbReference type="SMART" id="SM00645"/>
    </source>
</evidence>
<dbReference type="Proteomes" id="UP000504627">
    <property type="component" value="Unplaced"/>
</dbReference>
<dbReference type="Pfam" id="PF08246">
    <property type="entry name" value="Inhibitor_I29"/>
    <property type="match status" value="1"/>
</dbReference>
<sequence length="405" mass="44337">MPPKGRLRPPKAPVKQQRGRSGADPADGTNSSLWLGRSVCLSLPPPSPLIQAGTAPRAQPGALLTPLSPSPQLGALAVTLGVLLALLGCAAAPDPALEEAWEEWKSLHAKEYPGEDETFRRQIWEKNLHHIQQHNWEEAQGKHSYRLAMNHFGDLTNEEFKRLLNGFIPAQQEEPGRVFRASETLKTPVRVDWRAKGYVTPVKNQGFCGSCWAFSATGALEGLMFKRTGKLVVLSEQNLIDCTQKLGNRGCCGGHMEQAFQYVHDNGGLNSERVYPYVGTDNSRCRYNPRDKAANCSGFVRVAQGSEEALAQAVATVGPVSVSVDASSFRFYKSGIFGCGSGSWRTNHAMLAVGYGTTRMGGHNLSYWILKNSWTERWGEQGYMFLLKDAGNQCGVANQASYPLP</sequence>
<protein>
    <submittedName>
        <fullName evidence="13">Procathepsin L-like isoform X1</fullName>
    </submittedName>
</protein>
<dbReference type="SMART" id="SM00848">
    <property type="entry name" value="Inhibitor_I29"/>
    <property type="match status" value="1"/>
</dbReference>
<evidence type="ECO:0000256" key="4">
    <source>
        <dbReference type="ARBA" id="ARBA00022801"/>
    </source>
</evidence>
<keyword evidence="2" id="KW-0645">Protease</keyword>
<dbReference type="Gene3D" id="3.90.70.10">
    <property type="entry name" value="Cysteine proteinases"/>
    <property type="match status" value="1"/>
</dbReference>
<dbReference type="GO" id="GO:0005615">
    <property type="term" value="C:extracellular space"/>
    <property type="evidence" value="ECO:0007669"/>
    <property type="project" value="UniProtKB-ARBA"/>
</dbReference>
<dbReference type="AlphaFoldDB" id="A0A6J2GY44"/>
<keyword evidence="3" id="KW-0732">Signal</keyword>
<dbReference type="PROSITE" id="PS00639">
    <property type="entry name" value="THIOL_PROTEASE_HIS"/>
    <property type="match status" value="1"/>
</dbReference>
<organism evidence="12 13">
    <name type="scientific">Pipra filicauda</name>
    <name type="common">Wire-tailed manakin</name>
    <dbReference type="NCBI Taxonomy" id="649802"/>
    <lineage>
        <taxon>Eukaryota</taxon>
        <taxon>Metazoa</taxon>
        <taxon>Chordata</taxon>
        <taxon>Craniata</taxon>
        <taxon>Vertebrata</taxon>
        <taxon>Euteleostomi</taxon>
        <taxon>Archelosauria</taxon>
        <taxon>Archosauria</taxon>
        <taxon>Dinosauria</taxon>
        <taxon>Saurischia</taxon>
        <taxon>Theropoda</taxon>
        <taxon>Coelurosauria</taxon>
        <taxon>Aves</taxon>
        <taxon>Neognathae</taxon>
        <taxon>Neoaves</taxon>
        <taxon>Telluraves</taxon>
        <taxon>Australaves</taxon>
        <taxon>Passeriformes</taxon>
        <taxon>Pipridae</taxon>
        <taxon>Pipra</taxon>
    </lineage>
</organism>
<comment type="similarity">
    <text evidence="1">Belongs to the peptidase C1 family.</text>
</comment>
<evidence type="ECO:0000256" key="7">
    <source>
        <dbReference type="ARBA" id="ARBA00023157"/>
    </source>
</evidence>
<reference evidence="13" key="1">
    <citation type="submission" date="2025-08" db="UniProtKB">
        <authorList>
            <consortium name="RefSeq"/>
        </authorList>
    </citation>
    <scope>IDENTIFICATION</scope>
    <source>
        <tissue evidence="13">Muscle</tissue>
    </source>
</reference>
<dbReference type="CDD" id="cd02248">
    <property type="entry name" value="Peptidase_C1A"/>
    <property type="match status" value="1"/>
</dbReference>
<dbReference type="InterPro" id="IPR025660">
    <property type="entry name" value="Pept_his_AS"/>
</dbReference>
<accession>A0A6J2GY44</accession>
<dbReference type="GeneID" id="113989698"/>
<gene>
    <name evidence="13" type="primary">LOC113989698</name>
</gene>
<evidence type="ECO:0000256" key="3">
    <source>
        <dbReference type="ARBA" id="ARBA00022729"/>
    </source>
</evidence>
<keyword evidence="6" id="KW-0865">Zymogen</keyword>
<evidence type="ECO:0000256" key="9">
    <source>
        <dbReference type="SAM" id="MobiDB-lite"/>
    </source>
</evidence>
<evidence type="ECO:0000256" key="2">
    <source>
        <dbReference type="ARBA" id="ARBA00022670"/>
    </source>
</evidence>
<evidence type="ECO:0000256" key="6">
    <source>
        <dbReference type="ARBA" id="ARBA00023145"/>
    </source>
</evidence>
<dbReference type="InterPro" id="IPR000668">
    <property type="entry name" value="Peptidase_C1A_C"/>
</dbReference>
<evidence type="ECO:0000313" key="13">
    <source>
        <dbReference type="RefSeq" id="XP_027580325.2"/>
    </source>
</evidence>
<dbReference type="SMART" id="SM00645">
    <property type="entry name" value="Pept_C1"/>
    <property type="match status" value="1"/>
</dbReference>
<dbReference type="InterPro" id="IPR025661">
    <property type="entry name" value="Pept_asp_AS"/>
</dbReference>
<dbReference type="InParanoid" id="A0A6J2GY44"/>
<dbReference type="GO" id="GO:0006508">
    <property type="term" value="P:proteolysis"/>
    <property type="evidence" value="ECO:0007669"/>
    <property type="project" value="UniProtKB-KW"/>
</dbReference>
<dbReference type="InterPro" id="IPR013201">
    <property type="entry name" value="Prot_inhib_I29"/>
</dbReference>
<dbReference type="InterPro" id="IPR000169">
    <property type="entry name" value="Pept_cys_AS"/>
</dbReference>
<dbReference type="PROSITE" id="PS00139">
    <property type="entry name" value="THIOL_PROTEASE_CYS"/>
    <property type="match status" value="1"/>
</dbReference>
<dbReference type="Pfam" id="PF00112">
    <property type="entry name" value="Peptidase_C1"/>
    <property type="match status" value="1"/>
</dbReference>
<dbReference type="PANTHER" id="PTHR12411">
    <property type="entry name" value="CYSTEINE PROTEASE FAMILY C1-RELATED"/>
    <property type="match status" value="1"/>
</dbReference>
<name>A0A6J2GY44_9PASS</name>
<dbReference type="InterPro" id="IPR038765">
    <property type="entry name" value="Papain-like_cys_pep_sf"/>
</dbReference>
<dbReference type="SUPFAM" id="SSF54001">
    <property type="entry name" value="Cysteine proteinases"/>
    <property type="match status" value="1"/>
</dbReference>
<dbReference type="GO" id="GO:0008234">
    <property type="term" value="F:cysteine-type peptidase activity"/>
    <property type="evidence" value="ECO:0007669"/>
    <property type="project" value="UniProtKB-KW"/>
</dbReference>
<dbReference type="InterPro" id="IPR039417">
    <property type="entry name" value="Peptidase_C1A_papain-like"/>
</dbReference>
<proteinExistence type="inferred from homology"/>
<dbReference type="FunFam" id="3.90.70.10:FF:000006">
    <property type="entry name" value="Cathepsin S"/>
    <property type="match status" value="1"/>
</dbReference>
<dbReference type="InterPro" id="IPR013128">
    <property type="entry name" value="Peptidase_C1A"/>
</dbReference>
<feature type="region of interest" description="Disordered" evidence="9">
    <location>
        <begin position="1"/>
        <end position="31"/>
    </location>
</feature>
<dbReference type="FunFam" id="1.10.287.2250:FF:000003">
    <property type="entry name" value="Cathepsin L"/>
    <property type="match status" value="1"/>
</dbReference>
<evidence type="ECO:0000313" key="12">
    <source>
        <dbReference type="Proteomes" id="UP000504627"/>
    </source>
</evidence>
<keyword evidence="12" id="KW-1185">Reference proteome</keyword>
<evidence type="ECO:0000256" key="8">
    <source>
        <dbReference type="ARBA" id="ARBA00023180"/>
    </source>
</evidence>
<feature type="domain" description="Cathepsin propeptide inhibitor" evidence="11">
    <location>
        <begin position="101"/>
        <end position="160"/>
    </location>
</feature>
<keyword evidence="8" id="KW-0325">Glycoprotein</keyword>
<evidence type="ECO:0000256" key="5">
    <source>
        <dbReference type="ARBA" id="ARBA00022807"/>
    </source>
</evidence>
<feature type="domain" description="Peptidase C1A papain C-terminal" evidence="10">
    <location>
        <begin position="187"/>
        <end position="404"/>
    </location>
</feature>
<dbReference type="PROSITE" id="PS00640">
    <property type="entry name" value="THIOL_PROTEASE_ASN"/>
    <property type="match status" value="1"/>
</dbReference>
<keyword evidence="4" id="KW-0378">Hydrolase</keyword>
<evidence type="ECO:0000259" key="11">
    <source>
        <dbReference type="SMART" id="SM00848"/>
    </source>
</evidence>